<sequence>MTAGGSIASSDQRLPEGGWHWHGGSGAVIWQLMFADAGLVMGLKRFPEQRRASLFCLASESGRAVCDDFVLNGGGEANAPVGEGWMIGLETTSGNLLYCHGFQPGGPEHQGLWAVDLAAGRVAWSHPDLAFAANLGDAFLAYKSRVFAGFPERDYYLIDSLTGRETEHIGTEPERFNALRGRAAGEEQRQGVLLPDAGMDESGHVETIECGVFTIKALHRLVGAGGTESSWQSVLAVSAGDRLLFEDTMGQPGAAPLFNNFLVKDRRLYYIKEREVLKSVAVL</sequence>
<evidence type="ECO:0000313" key="1">
    <source>
        <dbReference type="EMBL" id="HHE08219.1"/>
    </source>
</evidence>
<accession>A0A7C5HQ08</accession>
<dbReference type="EMBL" id="DRSK01000280">
    <property type="protein sequence ID" value="HHE08219.1"/>
    <property type="molecule type" value="Genomic_DNA"/>
</dbReference>
<proteinExistence type="predicted"/>
<comment type="caution">
    <text evidence="1">The sequence shown here is derived from an EMBL/GenBank/DDBJ whole genome shotgun (WGS) entry which is preliminary data.</text>
</comment>
<evidence type="ECO:0008006" key="2">
    <source>
        <dbReference type="Google" id="ProtNLM"/>
    </source>
</evidence>
<protein>
    <recommendedName>
        <fullName evidence="2">DUF4905 domain-containing protein</fullName>
    </recommendedName>
</protein>
<dbReference type="Proteomes" id="UP000886059">
    <property type="component" value="Unassembled WGS sequence"/>
</dbReference>
<dbReference type="AlphaFoldDB" id="A0A7C5HQ08"/>
<name>A0A7C5HQ08_9CHLB</name>
<organism evidence="1">
    <name type="scientific">Chlorobaculum parvum</name>
    <dbReference type="NCBI Taxonomy" id="274539"/>
    <lineage>
        <taxon>Bacteria</taxon>
        <taxon>Pseudomonadati</taxon>
        <taxon>Chlorobiota</taxon>
        <taxon>Chlorobiia</taxon>
        <taxon>Chlorobiales</taxon>
        <taxon>Chlorobiaceae</taxon>
        <taxon>Chlorobaculum</taxon>
    </lineage>
</organism>
<reference evidence="1" key="1">
    <citation type="journal article" date="2020" name="mSystems">
        <title>Genome- and Community-Level Interaction Insights into Carbon Utilization and Element Cycling Functions of Hydrothermarchaeota in Hydrothermal Sediment.</title>
        <authorList>
            <person name="Zhou Z."/>
            <person name="Liu Y."/>
            <person name="Xu W."/>
            <person name="Pan J."/>
            <person name="Luo Z.H."/>
            <person name="Li M."/>
        </authorList>
    </citation>
    <scope>NUCLEOTIDE SEQUENCE [LARGE SCALE GENOMIC DNA]</scope>
    <source>
        <strain evidence="1">HyVt-628</strain>
    </source>
</reference>
<gene>
    <name evidence="1" type="ORF">ENL01_05040</name>
</gene>